<accession>A0ABZ2LA94</accession>
<proteinExistence type="predicted"/>
<organism evidence="1 2">
    <name type="scientific">Pendulispora rubella</name>
    <dbReference type="NCBI Taxonomy" id="2741070"/>
    <lineage>
        <taxon>Bacteria</taxon>
        <taxon>Pseudomonadati</taxon>
        <taxon>Myxococcota</taxon>
        <taxon>Myxococcia</taxon>
        <taxon>Myxococcales</taxon>
        <taxon>Sorangiineae</taxon>
        <taxon>Pendulisporaceae</taxon>
        <taxon>Pendulispora</taxon>
    </lineage>
</organism>
<reference evidence="1" key="1">
    <citation type="submission" date="2021-12" db="EMBL/GenBank/DDBJ databases">
        <title>Discovery of the Pendulisporaceae a myxobacterial family with distinct sporulation behavior and unique specialized metabolism.</title>
        <authorList>
            <person name="Garcia R."/>
            <person name="Popoff A."/>
            <person name="Bader C.D."/>
            <person name="Loehr J."/>
            <person name="Walesch S."/>
            <person name="Walt C."/>
            <person name="Boldt J."/>
            <person name="Bunk B."/>
            <person name="Haeckl F.J.F.P.J."/>
            <person name="Gunesch A.P."/>
            <person name="Birkelbach J."/>
            <person name="Nuebel U."/>
            <person name="Pietschmann T."/>
            <person name="Bach T."/>
            <person name="Mueller R."/>
        </authorList>
    </citation>
    <scope>NUCLEOTIDE SEQUENCE</scope>
    <source>
        <strain evidence="1">MSr11367</strain>
    </source>
</reference>
<evidence type="ECO:0000313" key="2">
    <source>
        <dbReference type="Proteomes" id="UP001374803"/>
    </source>
</evidence>
<name>A0ABZ2LA94_9BACT</name>
<dbReference type="Proteomes" id="UP001374803">
    <property type="component" value="Chromosome"/>
</dbReference>
<protein>
    <submittedName>
        <fullName evidence="1">Uncharacterized protein</fullName>
    </submittedName>
</protein>
<dbReference type="EMBL" id="CP089983">
    <property type="protein sequence ID" value="WXB06131.1"/>
    <property type="molecule type" value="Genomic_DNA"/>
</dbReference>
<dbReference type="RefSeq" id="WP_394835782.1">
    <property type="nucleotide sequence ID" value="NZ_CP089983.1"/>
</dbReference>
<keyword evidence="2" id="KW-1185">Reference proteome</keyword>
<evidence type="ECO:0000313" key="1">
    <source>
        <dbReference type="EMBL" id="WXB06131.1"/>
    </source>
</evidence>
<sequence length="109" mass="11867">MSCSRDSTVADTRTRLEELQRGADNGVTTDSVTLVTGDRVIVRRVAGKSLVDIDAGPGRKHIAFDTRVVRGEITVVPSDAMSLVTSGKLDARRWKKPSITSRRNMAHCS</sequence>
<gene>
    <name evidence="1" type="ORF">LVJ94_02490</name>
</gene>